<dbReference type="InterPro" id="IPR019734">
    <property type="entry name" value="TPR_rpt"/>
</dbReference>
<gene>
    <name evidence="2" type="ORF">SAMN06296036_105215</name>
</gene>
<name>A0A1Y6BNP2_9BACT</name>
<dbReference type="InterPro" id="IPR011990">
    <property type="entry name" value="TPR-like_helical_dom_sf"/>
</dbReference>
<dbReference type="Proteomes" id="UP000192907">
    <property type="component" value="Unassembled WGS sequence"/>
</dbReference>
<proteinExistence type="predicted"/>
<protein>
    <submittedName>
        <fullName evidence="2">Uncharacterized protein</fullName>
    </submittedName>
</protein>
<evidence type="ECO:0000256" key="1">
    <source>
        <dbReference type="PROSITE-ProRule" id="PRU00339"/>
    </source>
</evidence>
<reference evidence="3" key="1">
    <citation type="submission" date="2017-04" db="EMBL/GenBank/DDBJ databases">
        <authorList>
            <person name="Varghese N."/>
            <person name="Submissions S."/>
        </authorList>
    </citation>
    <scope>NUCLEOTIDE SEQUENCE [LARGE SCALE GENOMIC DNA]</scope>
    <source>
        <strain evidence="3">RKEM611</strain>
    </source>
</reference>
<feature type="repeat" description="TPR" evidence="1">
    <location>
        <begin position="129"/>
        <end position="162"/>
    </location>
</feature>
<organism evidence="2 3">
    <name type="scientific">Pseudobacteriovorax antillogorgiicola</name>
    <dbReference type="NCBI Taxonomy" id="1513793"/>
    <lineage>
        <taxon>Bacteria</taxon>
        <taxon>Pseudomonadati</taxon>
        <taxon>Bdellovibrionota</taxon>
        <taxon>Oligoflexia</taxon>
        <taxon>Oligoflexales</taxon>
        <taxon>Pseudobacteriovoracaceae</taxon>
        <taxon>Pseudobacteriovorax</taxon>
    </lineage>
</organism>
<dbReference type="EMBL" id="FWZT01000005">
    <property type="protein sequence ID" value="SMF13159.1"/>
    <property type="molecule type" value="Genomic_DNA"/>
</dbReference>
<evidence type="ECO:0000313" key="2">
    <source>
        <dbReference type="EMBL" id="SMF13159.1"/>
    </source>
</evidence>
<dbReference type="STRING" id="1513793.SAMN06296036_105215"/>
<evidence type="ECO:0000313" key="3">
    <source>
        <dbReference type="Proteomes" id="UP000192907"/>
    </source>
</evidence>
<sequence>MKSIHGICLAIVWLCRLPTALSQPENCTKAKLNKAIYLVQTLQSESIPLIEALAVCPSISVREQAVFWGAFYYALTKQESKTVGLIESAFPYKAAKTSQQHIYYQARRGQWRPLKSKIESGDPLYLDNLNARLILAHSLMYSHRFEDAMSTFEEYLKIKPDDDFIDAEYLFALIWAKKYELAQARVDRLKTFPLGTYLKKSADHGEDLLKALQGPVRDQETGQVLFGQIISSIEQLNFSKGSERRSLGLHYQDKISGGIQLHQIESHLDKQSYDAVSFSGKGELGGEYGNIRGSLSYLSANDGVIMGFLGASLKLGYWNFSASISQDALTLLHPLPEAIADLTRQTLTTSIGNSDWLSYKLQLARDDGLSPFERHQLSFAIPVFYRSESHLLALIVPLEFRSQPKASPYYRSHPRDGSILAGVRYRAPIDSMSQASASVALGVRYKSSYQEEASYQTLVASDIELALERRLSKRWQVLGKLSFDNTSQEEFATRAENLLAISIGLAYGVQEANAP</sequence>
<dbReference type="AlphaFoldDB" id="A0A1Y6BNP2"/>
<dbReference type="PROSITE" id="PS50005">
    <property type="entry name" value="TPR"/>
    <property type="match status" value="1"/>
</dbReference>
<accession>A0A1Y6BNP2</accession>
<dbReference type="RefSeq" id="WP_132317281.1">
    <property type="nucleotide sequence ID" value="NZ_FWZT01000005.1"/>
</dbReference>
<keyword evidence="3" id="KW-1185">Reference proteome</keyword>
<dbReference type="SUPFAM" id="SSF48452">
    <property type="entry name" value="TPR-like"/>
    <property type="match status" value="1"/>
</dbReference>
<keyword evidence="1" id="KW-0802">TPR repeat</keyword>